<dbReference type="Gene3D" id="1.50.10.10">
    <property type="match status" value="1"/>
</dbReference>
<dbReference type="SUPFAM" id="SSF48208">
    <property type="entry name" value="Six-hairpin glycosidases"/>
    <property type="match status" value="1"/>
</dbReference>
<evidence type="ECO:0000313" key="5">
    <source>
        <dbReference type="EMBL" id="QOY91960.1"/>
    </source>
</evidence>
<comment type="similarity">
    <text evidence="1">Belongs to the glycosyl hydrolase 9 (cellulase E) family.</text>
</comment>
<organism evidence="5 6">
    <name type="scientific">Paludibaculum fermentans</name>
    <dbReference type="NCBI Taxonomy" id="1473598"/>
    <lineage>
        <taxon>Bacteria</taxon>
        <taxon>Pseudomonadati</taxon>
        <taxon>Acidobacteriota</taxon>
        <taxon>Terriglobia</taxon>
        <taxon>Bryobacterales</taxon>
        <taxon>Bryobacteraceae</taxon>
        <taxon>Paludibaculum</taxon>
    </lineage>
</organism>
<dbReference type="SUPFAM" id="SSF81296">
    <property type="entry name" value="E set domains"/>
    <property type="match status" value="1"/>
</dbReference>
<evidence type="ECO:0000256" key="1">
    <source>
        <dbReference type="ARBA" id="ARBA00007072"/>
    </source>
</evidence>
<dbReference type="EMBL" id="CP063849">
    <property type="protein sequence ID" value="QOY91960.1"/>
    <property type="molecule type" value="Genomic_DNA"/>
</dbReference>
<feature type="domain" description="Glycoside hydrolase family 9" evidence="4">
    <location>
        <begin position="377"/>
        <end position="756"/>
    </location>
</feature>
<dbReference type="InterPro" id="IPR008928">
    <property type="entry name" value="6-hairpin_glycosidase_sf"/>
</dbReference>
<dbReference type="GO" id="GO:0008810">
    <property type="term" value="F:cellulase activity"/>
    <property type="evidence" value="ECO:0007669"/>
    <property type="project" value="InterPro"/>
</dbReference>
<dbReference type="KEGG" id="pfer:IRI77_09700"/>
<dbReference type="InterPro" id="IPR013783">
    <property type="entry name" value="Ig-like_fold"/>
</dbReference>
<dbReference type="InterPro" id="IPR014756">
    <property type="entry name" value="Ig_E-set"/>
</dbReference>
<dbReference type="InterPro" id="IPR001701">
    <property type="entry name" value="Glyco_hydro_9"/>
</dbReference>
<accession>A0A7S7SQ84</accession>
<dbReference type="GO" id="GO:0000272">
    <property type="term" value="P:polysaccharide catabolic process"/>
    <property type="evidence" value="ECO:0007669"/>
    <property type="project" value="UniProtKB-KW"/>
</dbReference>
<sequence length="821" mass="90905">MKVTESGYLDTQGFSVILYQSTFHPIFLDQKTTAMEMILHGQRIATNGDVRLLATPEQWDQVAQLKGKQADKENNRLTATLSYPDYQLDYRVEVTAEPGGVRVSVNLDKPLSEKLAGRAGFNLEFLPSAYIGKSYALDGKTFGVFPRSPGDPMEKVATSADDPKRLPYQREWDEARGYLQPRPIVTGQSITMAVEDPLYRITVQSENGPLGLYDGRNRAQNGWFVLRSMIPAGKTEGAVVWHIRPDVMPNWTRPPMIAHSQAGYPPNFPKSAILELDPKFKGPGTAKVMRLSEDGTYKQVFEGPIAARVPWLRYEYAKFDFSPVKDPGLYVIEYGGQRTELFPIGKDVYSKSWQPSLDTYLAVAMDHVSVREGYRLWHGVSHLDDARQAPPNQQHFDGWSMGPNLDSPYKPGDHIPGLNVGGWYDAGDFDIQTRSQFSVIQDLALAHREFGLKWDELTVDWKARSVELHRPDGVSDTVQQVKHGVLQVLAQIKAVGHTFPVIEEPTLRQYTHLGDGASKTDGRIYSEKLGPHEVDGNFSGNPDDRWAFTTKSAGMQYGAAASLAAAAPVLRGFDDALAKECLDTAVKIWEDEHANPTPSVSRPGSFTPPAAMLAGEEWNAAVQLLIATNGGEAYRKRVMEMFPTVSQRFGFGAWSAVHILPFMDGEFKKQFEAATKTYVEQLDKELAATPFGVPPSRGTWGGSAAVIDLGVRMYFLHKAFPEIVSKDYTLRAANYILGTHPVSSTSYVSAVGTSSKLKAYGNNRADGSFIPGGVIPGYIVIRPDFPECIDDFGFLWFENEYIVGVASRWILAANAADALVR</sequence>
<evidence type="ECO:0000259" key="4">
    <source>
        <dbReference type="Pfam" id="PF00759"/>
    </source>
</evidence>
<dbReference type="Proteomes" id="UP000593892">
    <property type="component" value="Chromosome"/>
</dbReference>
<evidence type="ECO:0000256" key="2">
    <source>
        <dbReference type="ARBA" id="ARBA00023277"/>
    </source>
</evidence>
<keyword evidence="6" id="KW-1185">Reference proteome</keyword>
<dbReference type="CDD" id="cd02850">
    <property type="entry name" value="E_set_Cellulase_N"/>
    <property type="match status" value="1"/>
</dbReference>
<name>A0A7S7SQ84_PALFE</name>
<dbReference type="Pfam" id="PF00759">
    <property type="entry name" value="Glyco_hydro_9"/>
    <property type="match status" value="1"/>
</dbReference>
<dbReference type="InterPro" id="IPR012341">
    <property type="entry name" value="6hp_glycosidase-like_sf"/>
</dbReference>
<reference evidence="5 6" key="1">
    <citation type="submission" date="2020-10" db="EMBL/GenBank/DDBJ databases">
        <title>Complete genome sequence of Paludibaculum fermentans P105T, a facultatively anaerobic acidobacterium capable of dissimilatory Fe(III) reduction.</title>
        <authorList>
            <person name="Dedysh S.N."/>
            <person name="Beletsky A.V."/>
            <person name="Kulichevskaya I.S."/>
            <person name="Mardanov A.V."/>
            <person name="Ravin N.V."/>
        </authorList>
    </citation>
    <scope>NUCLEOTIDE SEQUENCE [LARGE SCALE GENOMIC DNA]</scope>
    <source>
        <strain evidence="5 6">P105</strain>
    </source>
</reference>
<proteinExistence type="inferred from homology"/>
<evidence type="ECO:0000313" key="6">
    <source>
        <dbReference type="Proteomes" id="UP000593892"/>
    </source>
</evidence>
<dbReference type="InterPro" id="IPR004197">
    <property type="entry name" value="Cellulase_Ig-like"/>
</dbReference>
<dbReference type="AlphaFoldDB" id="A0A7S7SQ84"/>
<evidence type="ECO:0000256" key="3">
    <source>
        <dbReference type="ARBA" id="ARBA00023326"/>
    </source>
</evidence>
<dbReference type="Gene3D" id="2.60.40.10">
    <property type="entry name" value="Immunoglobulins"/>
    <property type="match status" value="1"/>
</dbReference>
<keyword evidence="5" id="KW-0378">Hydrolase</keyword>
<gene>
    <name evidence="5" type="ORF">IRI77_09700</name>
</gene>
<keyword evidence="2" id="KW-0119">Carbohydrate metabolism</keyword>
<keyword evidence="3" id="KW-0624">Polysaccharide degradation</keyword>
<protein>
    <submittedName>
        <fullName evidence="5">Glycoside hydrolase family 9 protein</fullName>
    </submittedName>
</protein>